<dbReference type="Proteomes" id="UP001064632">
    <property type="component" value="Chromosome"/>
</dbReference>
<evidence type="ECO:0000256" key="8">
    <source>
        <dbReference type="ARBA" id="ARBA00022917"/>
    </source>
</evidence>
<evidence type="ECO:0000256" key="5">
    <source>
        <dbReference type="ARBA" id="ARBA00022598"/>
    </source>
</evidence>
<dbReference type="InterPro" id="IPR023631">
    <property type="entry name" value="Amidase_dom"/>
</dbReference>
<keyword evidence="6 10" id="KW-0547">Nucleotide-binding</keyword>
<evidence type="ECO:0000256" key="9">
    <source>
        <dbReference type="ARBA" id="ARBA00047407"/>
    </source>
</evidence>
<feature type="active site" description="Acyl-ester intermediate" evidence="10">
    <location>
        <position position="174"/>
    </location>
</feature>
<comment type="function">
    <text evidence="10">Allows the formation of correctly charged Gln-tRNA(Gln) through the transamidation of misacylated Glu-tRNA(Gln) in organisms which lack glutaminyl-tRNA synthetase. The reaction takes place in the presence of glutamine and ATP through an activated gamma-phospho-Glu-tRNA(Gln).</text>
</comment>
<comment type="catalytic activity">
    <reaction evidence="9 10">
        <text>L-glutamyl-tRNA(Gln) + L-glutamine + ATP + H2O = L-glutaminyl-tRNA(Gln) + L-glutamate + ADP + phosphate + H(+)</text>
        <dbReference type="Rhea" id="RHEA:17521"/>
        <dbReference type="Rhea" id="RHEA-COMP:9681"/>
        <dbReference type="Rhea" id="RHEA-COMP:9684"/>
        <dbReference type="ChEBI" id="CHEBI:15377"/>
        <dbReference type="ChEBI" id="CHEBI:15378"/>
        <dbReference type="ChEBI" id="CHEBI:29985"/>
        <dbReference type="ChEBI" id="CHEBI:30616"/>
        <dbReference type="ChEBI" id="CHEBI:43474"/>
        <dbReference type="ChEBI" id="CHEBI:58359"/>
        <dbReference type="ChEBI" id="CHEBI:78520"/>
        <dbReference type="ChEBI" id="CHEBI:78521"/>
        <dbReference type="ChEBI" id="CHEBI:456216"/>
        <dbReference type="EC" id="6.3.5.7"/>
    </reaction>
</comment>
<dbReference type="PROSITE" id="PS00571">
    <property type="entry name" value="AMIDASES"/>
    <property type="match status" value="1"/>
</dbReference>
<feature type="active site" description="Charge relay system" evidence="10">
    <location>
        <position position="75"/>
    </location>
</feature>
<proteinExistence type="inferred from homology"/>
<comment type="similarity">
    <text evidence="1 10">Belongs to the amidase family. GatA subfamily.</text>
</comment>
<protein>
    <recommendedName>
        <fullName evidence="4 10">Glutamyl-tRNA(Gln) amidotransferase subunit A</fullName>
        <shortName evidence="10">Glu-ADT subunit A</shortName>
        <ecNumber evidence="3 10">6.3.5.7</ecNumber>
    </recommendedName>
</protein>
<dbReference type="PANTHER" id="PTHR11895:SF151">
    <property type="entry name" value="GLUTAMYL-TRNA(GLN) AMIDOTRANSFERASE SUBUNIT A"/>
    <property type="match status" value="1"/>
</dbReference>
<dbReference type="PANTHER" id="PTHR11895">
    <property type="entry name" value="TRANSAMIDASE"/>
    <property type="match status" value="1"/>
</dbReference>
<dbReference type="SUPFAM" id="SSF75304">
    <property type="entry name" value="Amidase signature (AS) enzymes"/>
    <property type="match status" value="1"/>
</dbReference>
<dbReference type="InterPro" id="IPR036928">
    <property type="entry name" value="AS_sf"/>
</dbReference>
<evidence type="ECO:0000313" key="12">
    <source>
        <dbReference type="EMBL" id="UXI68007.1"/>
    </source>
</evidence>
<dbReference type="Gene3D" id="3.90.1300.10">
    <property type="entry name" value="Amidase signature (AS) domain"/>
    <property type="match status" value="1"/>
</dbReference>
<dbReference type="EMBL" id="CP104694">
    <property type="protein sequence ID" value="UXI68007.1"/>
    <property type="molecule type" value="Genomic_DNA"/>
</dbReference>
<dbReference type="EC" id="6.3.5.7" evidence="3 10"/>
<accession>A0ABY6BJM5</accession>
<dbReference type="InterPro" id="IPR020556">
    <property type="entry name" value="Amidase_CS"/>
</dbReference>
<gene>
    <name evidence="10 12" type="primary">gatA</name>
    <name evidence="12" type="ORF">N4264_25320</name>
</gene>
<feature type="domain" description="Amidase" evidence="11">
    <location>
        <begin position="23"/>
        <end position="462"/>
    </location>
</feature>
<evidence type="ECO:0000256" key="7">
    <source>
        <dbReference type="ARBA" id="ARBA00022840"/>
    </source>
</evidence>
<evidence type="ECO:0000256" key="10">
    <source>
        <dbReference type="HAMAP-Rule" id="MF_00120"/>
    </source>
</evidence>
<evidence type="ECO:0000259" key="11">
    <source>
        <dbReference type="Pfam" id="PF01425"/>
    </source>
</evidence>
<evidence type="ECO:0000256" key="6">
    <source>
        <dbReference type="ARBA" id="ARBA00022741"/>
    </source>
</evidence>
<dbReference type="HAMAP" id="MF_00120">
    <property type="entry name" value="GatA"/>
    <property type="match status" value="1"/>
</dbReference>
<evidence type="ECO:0000256" key="4">
    <source>
        <dbReference type="ARBA" id="ARBA00014428"/>
    </source>
</evidence>
<comment type="subunit">
    <text evidence="2 10">Heterotrimer of A, B and C subunits.</text>
</comment>
<keyword evidence="8 10" id="KW-0648">Protein biosynthesis</keyword>
<keyword evidence="5 10" id="KW-0436">Ligase</keyword>
<dbReference type="Pfam" id="PF01425">
    <property type="entry name" value="Amidase"/>
    <property type="match status" value="1"/>
</dbReference>
<organism evidence="12 13">
    <name type="scientific">Tahibacter amnicola</name>
    <dbReference type="NCBI Taxonomy" id="2976241"/>
    <lineage>
        <taxon>Bacteria</taxon>
        <taxon>Pseudomonadati</taxon>
        <taxon>Pseudomonadota</taxon>
        <taxon>Gammaproteobacteria</taxon>
        <taxon>Lysobacterales</taxon>
        <taxon>Rhodanobacteraceae</taxon>
        <taxon>Tahibacter</taxon>
    </lineage>
</organism>
<keyword evidence="13" id="KW-1185">Reference proteome</keyword>
<evidence type="ECO:0000313" key="13">
    <source>
        <dbReference type="Proteomes" id="UP001064632"/>
    </source>
</evidence>
<evidence type="ECO:0000256" key="3">
    <source>
        <dbReference type="ARBA" id="ARBA00012739"/>
    </source>
</evidence>
<dbReference type="InterPro" id="IPR004412">
    <property type="entry name" value="GatA"/>
</dbReference>
<evidence type="ECO:0000256" key="1">
    <source>
        <dbReference type="ARBA" id="ARBA00008069"/>
    </source>
</evidence>
<keyword evidence="7 10" id="KW-0067">ATP-binding</keyword>
<sequence>MSAGTVTALADALAAGETSAAALTDAFLARAEQHAGLNSLITLDAERARAAACVADQRRAAGTAARLTGVPFVHKDIFCTKGLRTTCGSKVLANFVPPYDAHVAEQLDQAGAVTLGKANCDEFAMGSSNENSAYGAVRNPWDRDRVPGGSSGGSAAAVAAGIVPFATGTDTGGSIRQPAAFCGITGLKPTYGRVSRYGMVAYASSLDCGGVLARSAADCAEVFRVIAGPDVRDATCANRPVDDVMATLDQPLRGLRIGVATPYFGSGVDEGVGATAQQALKHLEELGATLVDIPLPNAHHAIAAYYVIAPAEASSNLARYDGVRYGHRSADPRSLDDLYSRSRAESFGAEVQRRILVGTYVLSAGYYDAYYLRAQKVRRLIAADFAAAFAGVDLIAGPTTPTVAFKIGEKSDDALAMYAADVNTVAVNLAGLPAISLPAGFSQGLPVGLQLIAPAFAEGRLLNVGHQYQQMTDWHQQRPEGFP</sequence>
<dbReference type="NCBIfam" id="TIGR00132">
    <property type="entry name" value="gatA"/>
    <property type="match status" value="1"/>
</dbReference>
<dbReference type="RefSeq" id="WP_261694975.1">
    <property type="nucleotide sequence ID" value="NZ_CP104694.1"/>
</dbReference>
<name>A0ABY6BJM5_9GAMM</name>
<evidence type="ECO:0000256" key="2">
    <source>
        <dbReference type="ARBA" id="ARBA00011123"/>
    </source>
</evidence>
<reference evidence="12" key="1">
    <citation type="submission" date="2022-09" db="EMBL/GenBank/DDBJ databases">
        <title>Tahibacter sp. nov., isolated from a fresh water.</title>
        <authorList>
            <person name="Baek J.H."/>
            <person name="Lee J.K."/>
            <person name="Kim J.M."/>
            <person name="Jeon C.O."/>
        </authorList>
    </citation>
    <scope>NUCLEOTIDE SEQUENCE</scope>
    <source>
        <strain evidence="12">W38</strain>
    </source>
</reference>
<feature type="active site" description="Charge relay system" evidence="10">
    <location>
        <position position="150"/>
    </location>
</feature>
<dbReference type="InterPro" id="IPR000120">
    <property type="entry name" value="Amidase"/>
</dbReference>